<dbReference type="SMART" id="SM00342">
    <property type="entry name" value="HTH_ARAC"/>
    <property type="match status" value="1"/>
</dbReference>
<dbReference type="SUPFAM" id="SSF46689">
    <property type="entry name" value="Homeodomain-like"/>
    <property type="match status" value="2"/>
</dbReference>
<dbReference type="EMBL" id="JAQQFM010000001">
    <property type="protein sequence ID" value="MFL9923105.1"/>
    <property type="molecule type" value="Genomic_DNA"/>
</dbReference>
<dbReference type="PANTHER" id="PTHR46796">
    <property type="entry name" value="HTH-TYPE TRANSCRIPTIONAL ACTIVATOR RHAS-RELATED"/>
    <property type="match status" value="1"/>
</dbReference>
<dbReference type="PROSITE" id="PS01124">
    <property type="entry name" value="HTH_ARAC_FAMILY_2"/>
    <property type="match status" value="1"/>
</dbReference>
<feature type="domain" description="HTH araC/xylS-type" evidence="4">
    <location>
        <begin position="207"/>
        <end position="305"/>
    </location>
</feature>
<dbReference type="Gene3D" id="1.10.10.60">
    <property type="entry name" value="Homeodomain-like"/>
    <property type="match status" value="2"/>
</dbReference>
<evidence type="ECO:0000313" key="6">
    <source>
        <dbReference type="Proteomes" id="UP001629246"/>
    </source>
</evidence>
<keyword evidence="6" id="KW-1185">Reference proteome</keyword>
<evidence type="ECO:0000256" key="3">
    <source>
        <dbReference type="ARBA" id="ARBA00023163"/>
    </source>
</evidence>
<dbReference type="InterPro" id="IPR009057">
    <property type="entry name" value="Homeodomain-like_sf"/>
</dbReference>
<evidence type="ECO:0000256" key="1">
    <source>
        <dbReference type="ARBA" id="ARBA00023015"/>
    </source>
</evidence>
<comment type="caution">
    <text evidence="5">The sequence shown here is derived from an EMBL/GenBank/DDBJ whole genome shotgun (WGS) entry which is preliminary data.</text>
</comment>
<proteinExistence type="predicted"/>
<dbReference type="PROSITE" id="PS00041">
    <property type="entry name" value="HTH_ARAC_FAMILY_1"/>
    <property type="match status" value="1"/>
</dbReference>
<dbReference type="InterPro" id="IPR018060">
    <property type="entry name" value="HTH_AraC"/>
</dbReference>
<dbReference type="PANTHER" id="PTHR46796:SF14">
    <property type="entry name" value="TRANSCRIPTIONAL REGULATORY PROTEIN"/>
    <property type="match status" value="1"/>
</dbReference>
<dbReference type="InterPro" id="IPR018062">
    <property type="entry name" value="HTH_AraC-typ_CS"/>
</dbReference>
<evidence type="ECO:0000256" key="2">
    <source>
        <dbReference type="ARBA" id="ARBA00023125"/>
    </source>
</evidence>
<gene>
    <name evidence="5" type="ORF">PQR62_02425</name>
</gene>
<evidence type="ECO:0000259" key="4">
    <source>
        <dbReference type="PROSITE" id="PS01124"/>
    </source>
</evidence>
<keyword evidence="2" id="KW-0238">DNA-binding</keyword>
<sequence>MSAITSDGAFFSNATTARVTDSLGCLASKLHQDQELSSGGMTFYRKHSDNRQASPVFTPASGRGFLVGISMTQEHRRSILKGRHAARHEFEKGALYIRDFSEDYRADLQGPFDFLLFELSPAFLERAGEEERGNRVGGLKTVTAQRDPVLAHLAQALVPALARPREACMLFVEQLGMAIGTYLMQRYGGAASSTAGKSRALSHVHEKRAKQMLLEKVKGNVSIAEIARECNMSASYFVRAFRETTGHTPHHWLLLQRVQRAREFLLHSELPLAEIAIACQFSDQSHFSRVFSQLVGTPPGNWRRNQR</sequence>
<name>A0ABW9A5H1_9BURK</name>
<dbReference type="Proteomes" id="UP001629246">
    <property type="component" value="Unassembled WGS sequence"/>
</dbReference>
<reference evidence="5 6" key="1">
    <citation type="journal article" date="2024" name="Chem. Sci.">
        <title>Discovery of megapolipeptins by genome mining of a Burkholderiales bacteria collection.</title>
        <authorList>
            <person name="Paulo B.S."/>
            <person name="Recchia M.J.J."/>
            <person name="Lee S."/>
            <person name="Fergusson C.H."/>
            <person name="Romanowski S.B."/>
            <person name="Hernandez A."/>
            <person name="Krull N."/>
            <person name="Liu D.Y."/>
            <person name="Cavanagh H."/>
            <person name="Bos A."/>
            <person name="Gray C.A."/>
            <person name="Murphy B.T."/>
            <person name="Linington R.G."/>
            <person name="Eustaquio A.S."/>
        </authorList>
    </citation>
    <scope>NUCLEOTIDE SEQUENCE [LARGE SCALE GENOMIC DNA]</scope>
    <source>
        <strain evidence="5 6">RL21-008-BIB-A</strain>
    </source>
</reference>
<organism evidence="5 6">
    <name type="scientific">Herbaspirillum lusitanum</name>
    <dbReference type="NCBI Taxonomy" id="213312"/>
    <lineage>
        <taxon>Bacteria</taxon>
        <taxon>Pseudomonadati</taxon>
        <taxon>Pseudomonadota</taxon>
        <taxon>Betaproteobacteria</taxon>
        <taxon>Burkholderiales</taxon>
        <taxon>Oxalobacteraceae</taxon>
        <taxon>Herbaspirillum</taxon>
    </lineage>
</organism>
<evidence type="ECO:0000313" key="5">
    <source>
        <dbReference type="EMBL" id="MFL9923105.1"/>
    </source>
</evidence>
<accession>A0ABW9A5H1</accession>
<dbReference type="InterPro" id="IPR050204">
    <property type="entry name" value="AraC_XylS_family_regulators"/>
</dbReference>
<dbReference type="RefSeq" id="WP_408154403.1">
    <property type="nucleotide sequence ID" value="NZ_JAQQFM010000001.1"/>
</dbReference>
<protein>
    <submittedName>
        <fullName evidence="5">AraC family transcriptional regulator</fullName>
    </submittedName>
</protein>
<dbReference type="Pfam" id="PF12833">
    <property type="entry name" value="HTH_18"/>
    <property type="match status" value="1"/>
</dbReference>
<keyword evidence="3" id="KW-0804">Transcription</keyword>
<keyword evidence="1" id="KW-0805">Transcription regulation</keyword>